<evidence type="ECO:0000256" key="3">
    <source>
        <dbReference type="ARBA" id="ARBA00023235"/>
    </source>
</evidence>
<protein>
    <recommendedName>
        <fullName evidence="4">Peptidyl-prolyl cis-trans isomerase</fullName>
        <shortName evidence="4">PPIase</shortName>
        <ecNumber evidence="4">5.2.1.8</ecNumber>
    </recommendedName>
</protein>
<dbReference type="Proteomes" id="UP001164748">
    <property type="component" value="Chromosome"/>
</dbReference>
<sequence>MKLRALLWALALVVAPVQANVMVAVETTQGDFVLQLNEDKAPKTVSNFLRYVEDGSYVGTQFHRVIPRFVVQGGGFDKDLNRRPSYEPVDNESRNGLRNSRATIAMARTQDPDSATRQFYINVSDNGFLDATPTKLGYTVFGRVVEGFNTIQAMTEQPTVTIPSKRMQDVPQQPIIITAINRVSTP</sequence>
<keyword evidence="3 4" id="KW-0413">Isomerase</keyword>
<organism evidence="6 7">
    <name type="scientific">Salinivibrio kushneri</name>
    <dbReference type="NCBI Taxonomy" id="1908198"/>
    <lineage>
        <taxon>Bacteria</taxon>
        <taxon>Pseudomonadati</taxon>
        <taxon>Pseudomonadota</taxon>
        <taxon>Gammaproteobacteria</taxon>
        <taxon>Vibrionales</taxon>
        <taxon>Vibrionaceae</taxon>
        <taxon>Salinivibrio</taxon>
    </lineage>
</organism>
<feature type="signal peptide" evidence="4">
    <location>
        <begin position="1"/>
        <end position="19"/>
    </location>
</feature>
<dbReference type="RefSeq" id="WP_269579493.1">
    <property type="nucleotide sequence ID" value="NZ_CP114588.1"/>
</dbReference>
<dbReference type="GO" id="GO:0006457">
    <property type="term" value="P:protein folding"/>
    <property type="evidence" value="ECO:0007669"/>
    <property type="project" value="InterPro"/>
</dbReference>
<dbReference type="SUPFAM" id="SSF50891">
    <property type="entry name" value="Cyclophilin-like"/>
    <property type="match status" value="1"/>
</dbReference>
<accession>A0AA47LRZ3</accession>
<dbReference type="PANTHER" id="PTHR43246">
    <property type="entry name" value="PEPTIDYL-PROLYL CIS-TRANS ISOMERASE CYP38, CHLOROPLASTIC"/>
    <property type="match status" value="1"/>
</dbReference>
<dbReference type="EC" id="5.2.1.8" evidence="4"/>
<reference evidence="6" key="1">
    <citation type="submission" date="2022-09" db="EMBL/GenBank/DDBJ databases">
        <authorList>
            <person name="Li Z.-J."/>
        </authorList>
    </citation>
    <scope>NUCLEOTIDE SEQUENCE</scope>
    <source>
        <strain evidence="6">TGB11</strain>
    </source>
</reference>
<dbReference type="GO" id="GO:0003755">
    <property type="term" value="F:peptidyl-prolyl cis-trans isomerase activity"/>
    <property type="evidence" value="ECO:0007669"/>
    <property type="project" value="UniProtKB-UniRule"/>
</dbReference>
<comment type="similarity">
    <text evidence="1 4">Belongs to the cyclophilin-type PPIase family.</text>
</comment>
<gene>
    <name evidence="6" type="ORF">N8M53_03415</name>
</gene>
<dbReference type="InterPro" id="IPR029000">
    <property type="entry name" value="Cyclophilin-like_dom_sf"/>
</dbReference>
<name>A0AA47LRZ3_9GAMM</name>
<feature type="chain" id="PRO_5041484131" description="Peptidyl-prolyl cis-trans isomerase" evidence="4">
    <location>
        <begin position="20"/>
        <end position="186"/>
    </location>
</feature>
<evidence type="ECO:0000256" key="2">
    <source>
        <dbReference type="ARBA" id="ARBA00023110"/>
    </source>
</evidence>
<evidence type="ECO:0000259" key="5">
    <source>
        <dbReference type="PROSITE" id="PS50072"/>
    </source>
</evidence>
<evidence type="ECO:0000313" key="6">
    <source>
        <dbReference type="EMBL" id="WBA09274.1"/>
    </source>
</evidence>
<evidence type="ECO:0000313" key="7">
    <source>
        <dbReference type="Proteomes" id="UP001164748"/>
    </source>
</evidence>
<proteinExistence type="inferred from homology"/>
<dbReference type="Pfam" id="PF00160">
    <property type="entry name" value="Pro_isomerase"/>
    <property type="match status" value="1"/>
</dbReference>
<comment type="catalytic activity">
    <reaction evidence="4">
        <text>[protein]-peptidylproline (omega=180) = [protein]-peptidylproline (omega=0)</text>
        <dbReference type="Rhea" id="RHEA:16237"/>
        <dbReference type="Rhea" id="RHEA-COMP:10747"/>
        <dbReference type="Rhea" id="RHEA-COMP:10748"/>
        <dbReference type="ChEBI" id="CHEBI:83833"/>
        <dbReference type="ChEBI" id="CHEBI:83834"/>
        <dbReference type="EC" id="5.2.1.8"/>
    </reaction>
</comment>
<dbReference type="EMBL" id="CP114588">
    <property type="protein sequence ID" value="WBA09274.1"/>
    <property type="molecule type" value="Genomic_DNA"/>
</dbReference>
<dbReference type="InterPro" id="IPR002130">
    <property type="entry name" value="Cyclophilin-type_PPIase_dom"/>
</dbReference>
<feature type="domain" description="PPIase cyclophilin-type" evidence="5">
    <location>
        <begin position="30"/>
        <end position="182"/>
    </location>
</feature>
<dbReference type="PROSITE" id="PS50072">
    <property type="entry name" value="CSA_PPIASE_2"/>
    <property type="match status" value="1"/>
</dbReference>
<dbReference type="InterPro" id="IPR020892">
    <property type="entry name" value="Cyclophilin-type_PPIase_CS"/>
</dbReference>
<dbReference type="PRINTS" id="PR00153">
    <property type="entry name" value="CSAPPISMRASE"/>
</dbReference>
<keyword evidence="2 4" id="KW-0697">Rotamase</keyword>
<dbReference type="Gene3D" id="2.40.100.10">
    <property type="entry name" value="Cyclophilin-like"/>
    <property type="match status" value="1"/>
</dbReference>
<dbReference type="AlphaFoldDB" id="A0AA47LRZ3"/>
<dbReference type="InterPro" id="IPR044665">
    <property type="entry name" value="E_coli_cyclophilin_A-like"/>
</dbReference>
<evidence type="ECO:0000256" key="1">
    <source>
        <dbReference type="ARBA" id="ARBA00007365"/>
    </source>
</evidence>
<keyword evidence="4" id="KW-0732">Signal</keyword>
<dbReference type="PROSITE" id="PS00170">
    <property type="entry name" value="CSA_PPIASE_1"/>
    <property type="match status" value="1"/>
</dbReference>
<comment type="function">
    <text evidence="4">PPIases accelerate the folding of proteins. It catalyzes the cis-trans isomerization of proline imidic peptide bonds in oligopeptides.</text>
</comment>
<evidence type="ECO:0000256" key="4">
    <source>
        <dbReference type="RuleBase" id="RU363019"/>
    </source>
</evidence>